<evidence type="ECO:0000256" key="2">
    <source>
        <dbReference type="ARBA" id="ARBA00022448"/>
    </source>
</evidence>
<keyword evidence="9" id="KW-1185">Reference proteome</keyword>
<evidence type="ECO:0000256" key="4">
    <source>
        <dbReference type="SAM" id="MobiDB-lite"/>
    </source>
</evidence>
<feature type="domain" description="TRAPPC10/Trs130 C-terminal" evidence="6">
    <location>
        <begin position="1005"/>
        <end position="1144"/>
    </location>
</feature>
<evidence type="ECO:0000259" key="5">
    <source>
        <dbReference type="Pfam" id="PF11817"/>
    </source>
</evidence>
<feature type="domain" description="Trafficking protein particle complex subunit 11" evidence="5">
    <location>
        <begin position="431"/>
        <end position="520"/>
    </location>
</feature>
<dbReference type="GO" id="GO:0005794">
    <property type="term" value="C:Golgi apparatus"/>
    <property type="evidence" value="ECO:0007669"/>
    <property type="project" value="UniProtKB-SubCell"/>
</dbReference>
<dbReference type="AlphaFoldDB" id="A0ABD0LUX3"/>
<keyword evidence="2" id="KW-0813">Transport</keyword>
<dbReference type="EMBL" id="JACVVK020000022">
    <property type="protein sequence ID" value="KAK7503040.1"/>
    <property type="molecule type" value="Genomic_DNA"/>
</dbReference>
<accession>A0ABD0LUX3</accession>
<dbReference type="PANTHER" id="PTHR13251">
    <property type="entry name" value="EPILEPSY HOLOPROSENCEPHALY CANDIDATE 1/TMEM1"/>
    <property type="match status" value="1"/>
</dbReference>
<dbReference type="Proteomes" id="UP001519460">
    <property type="component" value="Unassembled WGS sequence"/>
</dbReference>
<sequence>MEAKPIITCHGNQTLFSSIHPQVVNGLPKEVCEWRRSYGRAPRSVQLEGSFVPYDPDILPEEDTKTLVSRPYFHIYWTDCDLDTYKQSVRDDLAEWQAALKAKNIPDWLIVVVIPDESKVKAKLLPRSSVIDKVRNDFCSKQPERSIVLTEPLKTEPKSAESWHQFFQKLRSLLLQAYNRHLNKYEENMRGLRERRNEPGWNYFEYFAVQEELGFMLEVLGLREDALIQYDELDAMFDQFVENHASGAMVKWLSPLLQPCHSWTGLSLAKPLDFDLRDRVKRSQTSLLEFRNYLFCRQAALLFAMGRAWEVAERSFDFLHNTVAEMKALNVELPEGALQCWEVLSGLEVLAACQKHDTGQVDKCAIFTAHLWDHIRNKLKELGQLCSLMPGTTPTSQQLSQVVDLKAGMVYSADHVDKLQEALSSPSAFKKHYLEMCELAMGTFKHISRFRSSRMIGRELASFYMKISEAQKAEVFLLDAIKMYRQEGWVSLAHATMRELATCQKQMGNSHRYLKTACEVACSRYLSDTERRLHYDGVMSVLDESKYFLSGTVTVDGSGLVEPQQLELLRPTVKLDEEVTMVLQLHSNFPQPLTCQLLQVSLSPCPSAHLTQSDEINVAMPASSHVHSQPTVASIHRQASVSSLRKTFPSKIGSCAMYERRQGKVIVAGITCENSHELLKRTDSTPITETPATPVKGDYSHCLSASDVVLQPGLNDVELKMKTTTEGVFVPSQACVHMKSVEMVIPLSVTDLQLRVACYRPSFTLVPKHSGDFVAGIEQAATFTLNLGSQTLESATSARLCSSIPVRFSTVHGPEGDSSFTLPAQGPRTSVEVEVRVYLPLDHASSQSSFTPIECVVDGWPEPVSQEVRFLQPLRATHRIYTARETKYVQITLSGDSNTNFVITSPELSSPVAGFTFLNPTQEWSVSSKQAVSFVWQLEDAKDGEELDIAATFTCQFTCEVDLTRQVQKFTYDCRLSHFQVSVSLLYLTWYILDYWLSGEMLPAAADLKSHETSSWKTKMAGYKAGVTYTFNVSVTPVGSHCSAVRPHQLAYKVTTDSTAWALSGKTTGVFSVSEKAYHTQLKAVPLAAGFCHLPRRCGSKRDPESVDNSDSVASSGDADAQFGYGGTERGRVYNASLAKQVHVFPTPTTSDMEVTML</sequence>
<evidence type="ECO:0000259" key="6">
    <source>
        <dbReference type="Pfam" id="PF12584"/>
    </source>
</evidence>
<dbReference type="PANTHER" id="PTHR13251:SF3">
    <property type="entry name" value="TRAFFICKING PROTEIN PARTICLE COMPLEX SUBUNIT 10"/>
    <property type="match status" value="1"/>
</dbReference>
<feature type="region of interest" description="Disordered" evidence="4">
    <location>
        <begin position="1099"/>
        <end position="1121"/>
    </location>
</feature>
<feature type="compositionally biased region" description="Low complexity" evidence="4">
    <location>
        <begin position="1107"/>
        <end position="1121"/>
    </location>
</feature>
<organism evidence="8 9">
    <name type="scientific">Batillaria attramentaria</name>
    <dbReference type="NCBI Taxonomy" id="370345"/>
    <lineage>
        <taxon>Eukaryota</taxon>
        <taxon>Metazoa</taxon>
        <taxon>Spiralia</taxon>
        <taxon>Lophotrochozoa</taxon>
        <taxon>Mollusca</taxon>
        <taxon>Gastropoda</taxon>
        <taxon>Caenogastropoda</taxon>
        <taxon>Sorbeoconcha</taxon>
        <taxon>Cerithioidea</taxon>
        <taxon>Batillariidae</taxon>
        <taxon>Batillaria</taxon>
    </lineage>
</organism>
<dbReference type="Pfam" id="PF12584">
    <property type="entry name" value="TRAPPC10"/>
    <property type="match status" value="1"/>
</dbReference>
<dbReference type="InterPro" id="IPR022233">
    <property type="entry name" value="TRAPPC10/Trs130_C"/>
</dbReference>
<comment type="caution">
    <text evidence="8">The sequence shown here is derived from an EMBL/GenBank/DDBJ whole genome shotgun (WGS) entry which is preliminary data.</text>
</comment>
<protein>
    <recommendedName>
        <fullName evidence="10">Trafficking protein particle complex subunit 10</fullName>
    </recommendedName>
</protein>
<name>A0ABD0LUX3_9CAEN</name>
<dbReference type="InterPro" id="IPR056913">
    <property type="entry name" value="TRAPPC10/Trs130_N"/>
</dbReference>
<dbReference type="InterPro" id="IPR021773">
    <property type="entry name" value="TPC11"/>
</dbReference>
<evidence type="ECO:0000313" key="8">
    <source>
        <dbReference type="EMBL" id="KAK7503040.1"/>
    </source>
</evidence>
<comment type="subcellular location">
    <subcellularLocation>
        <location evidence="1">Golgi apparatus</location>
    </subcellularLocation>
</comment>
<evidence type="ECO:0000256" key="3">
    <source>
        <dbReference type="ARBA" id="ARBA00023034"/>
    </source>
</evidence>
<dbReference type="Pfam" id="PF11817">
    <property type="entry name" value="Foie-gras_1"/>
    <property type="match status" value="1"/>
</dbReference>
<gene>
    <name evidence="8" type="ORF">BaRGS_00005666</name>
</gene>
<evidence type="ECO:0000256" key="1">
    <source>
        <dbReference type="ARBA" id="ARBA00004555"/>
    </source>
</evidence>
<dbReference type="InterPro" id="IPR045126">
    <property type="entry name" value="TRAPPC10/Trs130"/>
</dbReference>
<evidence type="ECO:0000313" key="9">
    <source>
        <dbReference type="Proteomes" id="UP001519460"/>
    </source>
</evidence>
<proteinExistence type="predicted"/>
<evidence type="ECO:0008006" key="10">
    <source>
        <dbReference type="Google" id="ProtNLM"/>
    </source>
</evidence>
<feature type="domain" description="TRAPPC10/Trs130 N-terminal" evidence="7">
    <location>
        <begin position="2"/>
        <end position="312"/>
    </location>
</feature>
<dbReference type="Pfam" id="PF23036">
    <property type="entry name" value="TRAPPC10_1st"/>
    <property type="match status" value="1"/>
</dbReference>
<evidence type="ECO:0000259" key="7">
    <source>
        <dbReference type="Pfam" id="PF23036"/>
    </source>
</evidence>
<reference evidence="8 9" key="1">
    <citation type="journal article" date="2023" name="Sci. Data">
        <title>Genome assembly of the Korean intertidal mud-creeper Batillaria attramentaria.</title>
        <authorList>
            <person name="Patra A.K."/>
            <person name="Ho P.T."/>
            <person name="Jun S."/>
            <person name="Lee S.J."/>
            <person name="Kim Y."/>
            <person name="Won Y.J."/>
        </authorList>
    </citation>
    <scope>NUCLEOTIDE SEQUENCE [LARGE SCALE GENOMIC DNA]</scope>
    <source>
        <strain evidence="8">Wonlab-2016</strain>
    </source>
</reference>
<keyword evidence="3" id="KW-0333">Golgi apparatus</keyword>